<keyword evidence="2" id="KW-0547">Nucleotide-binding</keyword>
<reference evidence="6" key="1">
    <citation type="submission" date="2021-02" db="EMBL/GenBank/DDBJ databases">
        <title>Genome sequence Cadophora malorum strain M34.</title>
        <authorList>
            <person name="Stefanovic E."/>
            <person name="Vu D."/>
            <person name="Scully C."/>
            <person name="Dijksterhuis J."/>
            <person name="Roader J."/>
            <person name="Houbraken J."/>
        </authorList>
    </citation>
    <scope>NUCLEOTIDE SEQUENCE</scope>
    <source>
        <strain evidence="6">M34</strain>
    </source>
</reference>
<gene>
    <name evidence="6" type="ORF">IFR04_005772</name>
</gene>
<keyword evidence="7" id="KW-1185">Reference proteome</keyword>
<dbReference type="PANTHER" id="PTHR24223">
    <property type="entry name" value="ATP-BINDING CASSETTE SUB-FAMILY C"/>
    <property type="match status" value="1"/>
</dbReference>
<evidence type="ECO:0000256" key="1">
    <source>
        <dbReference type="ARBA" id="ARBA00022692"/>
    </source>
</evidence>
<dbReference type="OrthoDB" id="6500128at2759"/>
<evidence type="ECO:0000313" key="7">
    <source>
        <dbReference type="Proteomes" id="UP000664132"/>
    </source>
</evidence>
<dbReference type="AlphaFoldDB" id="A0A8H7TGF2"/>
<proteinExistence type="predicted"/>
<organism evidence="6 7">
    <name type="scientific">Cadophora malorum</name>
    <dbReference type="NCBI Taxonomy" id="108018"/>
    <lineage>
        <taxon>Eukaryota</taxon>
        <taxon>Fungi</taxon>
        <taxon>Dikarya</taxon>
        <taxon>Ascomycota</taxon>
        <taxon>Pezizomycotina</taxon>
        <taxon>Leotiomycetes</taxon>
        <taxon>Helotiales</taxon>
        <taxon>Ploettnerulaceae</taxon>
        <taxon>Cadophora</taxon>
    </lineage>
</organism>
<dbReference type="InterPro" id="IPR050173">
    <property type="entry name" value="ABC_transporter_C-like"/>
</dbReference>
<dbReference type="InterPro" id="IPR036640">
    <property type="entry name" value="ABC1_TM_sf"/>
</dbReference>
<accession>A0A8H7TGF2</accession>
<evidence type="ECO:0000256" key="2">
    <source>
        <dbReference type="ARBA" id="ARBA00022741"/>
    </source>
</evidence>
<sequence>MSFFEHSRSVAPSTLITTFLVSCVLCDAIQAGQLYVAKNLCEVSMLSVASFVVKAALMILETQSKKAILREPYEHSSPEEVSGFWGTAFFWWVNEFIALGYSKILSNEDMPPLPSYLDSQHLRERMLHAWNRKCTCVAKGMYDIRLHRLDVMSHMTIIGLIYDRCFTIKERTFEDAPAGTLMSNDAEQIMFTADLIHELWSQTIELCIGMYLLAMKPGWVCVIPVMVVLVSSQGSKFVVLRIASRQSDVTMAT</sequence>
<keyword evidence="4" id="KW-1133">Transmembrane helix</keyword>
<keyword evidence="3" id="KW-0067">ATP-binding</keyword>
<dbReference type="EMBL" id="JAFJYH010000071">
    <property type="protein sequence ID" value="KAG4421129.1"/>
    <property type="molecule type" value="Genomic_DNA"/>
</dbReference>
<comment type="caution">
    <text evidence="6">The sequence shown here is derived from an EMBL/GenBank/DDBJ whole genome shotgun (WGS) entry which is preliminary data.</text>
</comment>
<name>A0A8H7TGF2_9HELO</name>
<evidence type="ECO:0000313" key="6">
    <source>
        <dbReference type="EMBL" id="KAG4421129.1"/>
    </source>
</evidence>
<evidence type="ECO:0000256" key="4">
    <source>
        <dbReference type="ARBA" id="ARBA00022989"/>
    </source>
</evidence>
<dbReference type="GO" id="GO:0016020">
    <property type="term" value="C:membrane"/>
    <property type="evidence" value="ECO:0007669"/>
    <property type="project" value="InterPro"/>
</dbReference>
<dbReference type="PANTHER" id="PTHR24223:SF399">
    <property type="entry name" value="ABC TRANSPORTER ATNG"/>
    <property type="match status" value="1"/>
</dbReference>
<dbReference type="GO" id="GO:0042626">
    <property type="term" value="F:ATPase-coupled transmembrane transporter activity"/>
    <property type="evidence" value="ECO:0007669"/>
    <property type="project" value="TreeGrafter"/>
</dbReference>
<evidence type="ECO:0000256" key="3">
    <source>
        <dbReference type="ARBA" id="ARBA00022840"/>
    </source>
</evidence>
<evidence type="ECO:0000256" key="5">
    <source>
        <dbReference type="ARBA" id="ARBA00023136"/>
    </source>
</evidence>
<dbReference type="Gene3D" id="1.20.1560.10">
    <property type="entry name" value="ABC transporter type 1, transmembrane domain"/>
    <property type="match status" value="1"/>
</dbReference>
<dbReference type="Proteomes" id="UP000664132">
    <property type="component" value="Unassembled WGS sequence"/>
</dbReference>
<dbReference type="GO" id="GO:0005524">
    <property type="term" value="F:ATP binding"/>
    <property type="evidence" value="ECO:0007669"/>
    <property type="project" value="UniProtKB-KW"/>
</dbReference>
<keyword evidence="5" id="KW-0472">Membrane</keyword>
<keyword evidence="1" id="KW-0812">Transmembrane</keyword>
<protein>
    <submittedName>
        <fullName evidence="6">Uncharacterized protein</fullName>
    </submittedName>
</protein>